<dbReference type="PROSITE" id="PS50943">
    <property type="entry name" value="HTH_CROC1"/>
    <property type="match status" value="1"/>
</dbReference>
<dbReference type="OrthoDB" id="3782725at2"/>
<name>A0A1B1UCS6_9BRAD</name>
<dbReference type="RefSeq" id="WP_065727819.1">
    <property type="nucleotide sequence ID" value="NZ_CP016428.1"/>
</dbReference>
<dbReference type="CDD" id="cd00093">
    <property type="entry name" value="HTH_XRE"/>
    <property type="match status" value="1"/>
</dbReference>
<dbReference type="InterPro" id="IPR001387">
    <property type="entry name" value="Cro/C1-type_HTH"/>
</dbReference>
<keyword evidence="3" id="KW-1185">Reference proteome</keyword>
<reference evidence="2 3" key="1">
    <citation type="submission" date="2016-07" db="EMBL/GenBank/DDBJ databases">
        <title>Complete genome sequence of Bradyrhizobium icense LMTR 13T, a potential inoculant strain isolated from lima bean (Phaseolus lunatus) in Peru.</title>
        <authorList>
            <person name="Ormeno-Orrillo E."/>
            <person name="Duran D."/>
            <person name="Rogel M.A."/>
            <person name="Rey L."/>
            <person name="Imperial J."/>
            <person name="Ruiz-Argueso T."/>
            <person name="Martinez-Romero E."/>
        </authorList>
    </citation>
    <scope>NUCLEOTIDE SEQUENCE [LARGE SCALE GENOMIC DNA]</scope>
    <source>
        <strain evidence="2 3">LMTR 13</strain>
    </source>
</reference>
<gene>
    <name evidence="2" type="ORF">LMTR13_10570</name>
</gene>
<sequence length="78" mass="8504">MITSRQIRAARALLGWSQQQLADRAIVSLNAVARLENGMVDSRISTLQAIQKALIKAGIEFLDADQKGEGVRLKSPKS</sequence>
<dbReference type="SUPFAM" id="SSF47413">
    <property type="entry name" value="lambda repressor-like DNA-binding domains"/>
    <property type="match status" value="1"/>
</dbReference>
<accession>A0A1B1UCS6</accession>
<dbReference type="GO" id="GO:0003677">
    <property type="term" value="F:DNA binding"/>
    <property type="evidence" value="ECO:0007669"/>
    <property type="project" value="InterPro"/>
</dbReference>
<evidence type="ECO:0000313" key="3">
    <source>
        <dbReference type="Proteomes" id="UP000092839"/>
    </source>
</evidence>
<feature type="domain" description="HTH cro/C1-type" evidence="1">
    <location>
        <begin position="7"/>
        <end position="61"/>
    </location>
</feature>
<dbReference type="KEGG" id="bic:LMTR13_10570"/>
<evidence type="ECO:0000259" key="1">
    <source>
        <dbReference type="PROSITE" id="PS50943"/>
    </source>
</evidence>
<evidence type="ECO:0000313" key="2">
    <source>
        <dbReference type="EMBL" id="ANW00541.1"/>
    </source>
</evidence>
<dbReference type="AlphaFoldDB" id="A0A1B1UCS6"/>
<dbReference type="Pfam" id="PF01381">
    <property type="entry name" value="HTH_3"/>
    <property type="match status" value="1"/>
</dbReference>
<dbReference type="SMART" id="SM00530">
    <property type="entry name" value="HTH_XRE"/>
    <property type="match status" value="1"/>
</dbReference>
<dbReference type="InterPro" id="IPR010982">
    <property type="entry name" value="Lambda_DNA-bd_dom_sf"/>
</dbReference>
<proteinExistence type="predicted"/>
<dbReference type="EMBL" id="CP016428">
    <property type="protein sequence ID" value="ANW00541.1"/>
    <property type="molecule type" value="Genomic_DNA"/>
</dbReference>
<organism evidence="2 3">
    <name type="scientific">Bradyrhizobium icense</name>
    <dbReference type="NCBI Taxonomy" id="1274631"/>
    <lineage>
        <taxon>Bacteria</taxon>
        <taxon>Pseudomonadati</taxon>
        <taxon>Pseudomonadota</taxon>
        <taxon>Alphaproteobacteria</taxon>
        <taxon>Hyphomicrobiales</taxon>
        <taxon>Nitrobacteraceae</taxon>
        <taxon>Bradyrhizobium</taxon>
    </lineage>
</organism>
<dbReference type="Proteomes" id="UP000092839">
    <property type="component" value="Chromosome"/>
</dbReference>
<protein>
    <submittedName>
        <fullName evidence="2">Transcriptional regulator</fullName>
    </submittedName>
</protein>
<dbReference type="Gene3D" id="1.10.260.40">
    <property type="entry name" value="lambda repressor-like DNA-binding domains"/>
    <property type="match status" value="1"/>
</dbReference>